<name>A0AAQ4PB12_GASAC</name>
<accession>A0AAQ4PB12</accession>
<reference evidence="1" key="2">
    <citation type="submission" date="2025-08" db="UniProtKB">
        <authorList>
            <consortium name="Ensembl"/>
        </authorList>
    </citation>
    <scope>IDENTIFICATION</scope>
</reference>
<organism evidence="1 2">
    <name type="scientific">Gasterosteus aculeatus aculeatus</name>
    <name type="common">three-spined stickleback</name>
    <dbReference type="NCBI Taxonomy" id="481459"/>
    <lineage>
        <taxon>Eukaryota</taxon>
        <taxon>Metazoa</taxon>
        <taxon>Chordata</taxon>
        <taxon>Craniata</taxon>
        <taxon>Vertebrata</taxon>
        <taxon>Euteleostomi</taxon>
        <taxon>Actinopterygii</taxon>
        <taxon>Neopterygii</taxon>
        <taxon>Teleostei</taxon>
        <taxon>Neoteleostei</taxon>
        <taxon>Acanthomorphata</taxon>
        <taxon>Eupercaria</taxon>
        <taxon>Perciformes</taxon>
        <taxon>Cottioidei</taxon>
        <taxon>Gasterosteales</taxon>
        <taxon>Gasterosteidae</taxon>
        <taxon>Gasterosteus</taxon>
    </lineage>
</organism>
<evidence type="ECO:0000313" key="2">
    <source>
        <dbReference type="Proteomes" id="UP000007635"/>
    </source>
</evidence>
<sequence>MMGKKSIESLPVLRQTNAEGHYLRLPGAPGATQRLTEAVMPQRSQKRTMPRAAGWLLRMRSGWREEERDKYLREVSVRMISFSVILYQTLYGNRLIWLHVFSLL</sequence>
<protein>
    <submittedName>
        <fullName evidence="1">Uncharacterized protein</fullName>
    </submittedName>
</protein>
<evidence type="ECO:0000313" key="1">
    <source>
        <dbReference type="Ensembl" id="ENSGACP00000034841.1"/>
    </source>
</evidence>
<dbReference type="AlphaFoldDB" id="A0AAQ4PB12"/>
<dbReference type="Proteomes" id="UP000007635">
    <property type="component" value="Chromosome XIV"/>
</dbReference>
<reference evidence="1 2" key="1">
    <citation type="journal article" date="2021" name="G3 (Bethesda)">
        <title>Improved contiguity of the threespine stickleback genome using long-read sequencing.</title>
        <authorList>
            <person name="Nath S."/>
            <person name="Shaw D.E."/>
            <person name="White M.A."/>
        </authorList>
    </citation>
    <scope>NUCLEOTIDE SEQUENCE [LARGE SCALE GENOMIC DNA]</scope>
    <source>
        <strain evidence="1 2">Lake Benthic</strain>
    </source>
</reference>
<reference evidence="1" key="3">
    <citation type="submission" date="2025-09" db="UniProtKB">
        <authorList>
            <consortium name="Ensembl"/>
        </authorList>
    </citation>
    <scope>IDENTIFICATION</scope>
</reference>
<dbReference type="Ensembl" id="ENSGACT00000044445.1">
    <property type="protein sequence ID" value="ENSGACP00000034841.1"/>
    <property type="gene ID" value="ENSGACG00000023537.1"/>
</dbReference>
<keyword evidence="2" id="KW-1185">Reference proteome</keyword>
<proteinExistence type="predicted"/>